<dbReference type="OrthoDB" id="9807255at2"/>
<proteinExistence type="predicted"/>
<dbReference type="InterPro" id="IPR026881">
    <property type="entry name" value="WYL_dom"/>
</dbReference>
<feature type="domain" description="HTH deoR-type" evidence="3">
    <location>
        <begin position="3"/>
        <end position="58"/>
    </location>
</feature>
<accession>A0A844AR05</accession>
<evidence type="ECO:0000313" key="4">
    <source>
        <dbReference type="EMBL" id="MRD46750.1"/>
    </source>
</evidence>
<evidence type="ECO:0000313" key="5">
    <source>
        <dbReference type="Proteomes" id="UP000487350"/>
    </source>
</evidence>
<evidence type="ECO:0000256" key="2">
    <source>
        <dbReference type="ARBA" id="ARBA00023163"/>
    </source>
</evidence>
<sequence length="236" mass="26880">MRRADRLFHIIQLVRGRRLTTAAYLAQRLEVSERTIYRDIADLQHQGVPLEGEAGVGYRLGAGFDLPPMMFTQDEAKALVASVRMAQVWLDPAMAEAAQDALGKIMSVLPVEARVAAEALAVYAPSGGFSSTTQRTLQTLREAVQERRKVFINYRDLSDKPSERTLRPLGCFYWGKVWTLAAWCEQRNDFRTFRVDRVTYVRSLDDRFRDEPGRTFADYTRLTDSQSAERGWATAH</sequence>
<dbReference type="AlphaFoldDB" id="A0A844AR05"/>
<gene>
    <name evidence="4" type="ORF">GHT07_05650</name>
</gene>
<dbReference type="InterPro" id="IPR036390">
    <property type="entry name" value="WH_DNA-bd_sf"/>
</dbReference>
<dbReference type="InterPro" id="IPR013196">
    <property type="entry name" value="HTH_11"/>
</dbReference>
<dbReference type="Proteomes" id="UP000487350">
    <property type="component" value="Unassembled WGS sequence"/>
</dbReference>
<dbReference type="EMBL" id="WJBU01000005">
    <property type="protein sequence ID" value="MRD46750.1"/>
    <property type="molecule type" value="Genomic_DNA"/>
</dbReference>
<keyword evidence="1" id="KW-0805">Transcription regulation</keyword>
<dbReference type="InterPro" id="IPR001034">
    <property type="entry name" value="DeoR_HTH"/>
</dbReference>
<dbReference type="Pfam" id="PF13280">
    <property type="entry name" value="WYL"/>
    <property type="match status" value="1"/>
</dbReference>
<name>A0A844AR05_9BURK</name>
<dbReference type="GO" id="GO:0003700">
    <property type="term" value="F:DNA-binding transcription factor activity"/>
    <property type="evidence" value="ECO:0007669"/>
    <property type="project" value="InterPro"/>
</dbReference>
<dbReference type="SUPFAM" id="SSF46785">
    <property type="entry name" value="Winged helix' DNA-binding domain"/>
    <property type="match status" value="1"/>
</dbReference>
<comment type="caution">
    <text evidence="4">The sequence shown here is derived from an EMBL/GenBank/DDBJ whole genome shotgun (WGS) entry which is preliminary data.</text>
</comment>
<dbReference type="PROSITE" id="PS52050">
    <property type="entry name" value="WYL"/>
    <property type="match status" value="1"/>
</dbReference>
<evidence type="ECO:0000256" key="1">
    <source>
        <dbReference type="ARBA" id="ARBA00023015"/>
    </source>
</evidence>
<protein>
    <submittedName>
        <fullName evidence="4">WYL domain-containing protein</fullName>
    </submittedName>
</protein>
<dbReference type="InterPro" id="IPR036388">
    <property type="entry name" value="WH-like_DNA-bd_sf"/>
</dbReference>
<dbReference type="PANTHER" id="PTHR34580">
    <property type="match status" value="1"/>
</dbReference>
<keyword evidence="2" id="KW-0804">Transcription</keyword>
<dbReference type="RefSeq" id="WP_153584095.1">
    <property type="nucleotide sequence ID" value="NZ_WJBU01000005.1"/>
</dbReference>
<reference evidence="4 5" key="1">
    <citation type="submission" date="2019-11" db="EMBL/GenBank/DDBJ databases">
        <title>Caenimonas koreensis gen. nov., sp. nov., isolated from activated sludge.</title>
        <authorList>
            <person name="Seung H.R."/>
        </authorList>
    </citation>
    <scope>NUCLEOTIDE SEQUENCE [LARGE SCALE GENOMIC DNA]</scope>
    <source>
        <strain evidence="4 5">EMB320</strain>
    </source>
</reference>
<keyword evidence="5" id="KW-1185">Reference proteome</keyword>
<dbReference type="Pfam" id="PF08279">
    <property type="entry name" value="HTH_11"/>
    <property type="match status" value="1"/>
</dbReference>
<evidence type="ECO:0000259" key="3">
    <source>
        <dbReference type="PROSITE" id="PS51000"/>
    </source>
</evidence>
<dbReference type="PANTHER" id="PTHR34580:SF3">
    <property type="entry name" value="PROTEIN PAFB"/>
    <property type="match status" value="1"/>
</dbReference>
<organism evidence="4 5">
    <name type="scientific">Caenimonas koreensis DSM 17982</name>
    <dbReference type="NCBI Taxonomy" id="1121255"/>
    <lineage>
        <taxon>Bacteria</taxon>
        <taxon>Pseudomonadati</taxon>
        <taxon>Pseudomonadota</taxon>
        <taxon>Betaproteobacteria</taxon>
        <taxon>Burkholderiales</taxon>
        <taxon>Comamonadaceae</taxon>
        <taxon>Caenimonas</taxon>
    </lineage>
</organism>
<dbReference type="PROSITE" id="PS51000">
    <property type="entry name" value="HTH_DEOR_2"/>
    <property type="match status" value="1"/>
</dbReference>
<dbReference type="Gene3D" id="1.10.10.10">
    <property type="entry name" value="Winged helix-like DNA-binding domain superfamily/Winged helix DNA-binding domain"/>
    <property type="match status" value="1"/>
</dbReference>
<dbReference type="InterPro" id="IPR051534">
    <property type="entry name" value="CBASS_pafABC_assoc_protein"/>
</dbReference>